<dbReference type="SUPFAM" id="SSF52540">
    <property type="entry name" value="P-loop containing nucleoside triphosphate hydrolases"/>
    <property type="match status" value="1"/>
</dbReference>
<keyword evidence="4 10" id="KW-0479">Metal-binding</keyword>
<comment type="caution">
    <text evidence="10">Lacks conserved residue(s) required for the propagation of feature annotation.</text>
</comment>
<dbReference type="InterPro" id="IPR031168">
    <property type="entry name" value="G_TrmE"/>
</dbReference>
<dbReference type="AlphaFoldDB" id="A0A0B7MH10"/>
<dbReference type="RefSeq" id="WP_044663878.1">
    <property type="nucleotide sequence ID" value="NZ_CDRZ01000013.1"/>
</dbReference>
<dbReference type="GO" id="GO:0003924">
    <property type="term" value="F:GTPase activity"/>
    <property type="evidence" value="ECO:0007669"/>
    <property type="project" value="UniProtKB-UniRule"/>
</dbReference>
<dbReference type="CDD" id="cd04164">
    <property type="entry name" value="trmE"/>
    <property type="match status" value="1"/>
</dbReference>
<dbReference type="GO" id="GO:0042802">
    <property type="term" value="F:identical protein binding"/>
    <property type="evidence" value="ECO:0007669"/>
    <property type="project" value="UniProtKB-ARBA"/>
</dbReference>
<dbReference type="InterPro" id="IPR025867">
    <property type="entry name" value="MnmE_helical"/>
</dbReference>
<feature type="binding site" evidence="10">
    <location>
        <position position="257"/>
    </location>
    <ligand>
        <name>Mg(2+)</name>
        <dbReference type="ChEBI" id="CHEBI:18420"/>
    </ligand>
</feature>
<keyword evidence="14" id="KW-1185">Reference proteome</keyword>
<evidence type="ECO:0000256" key="9">
    <source>
        <dbReference type="ARBA" id="ARBA00023134"/>
    </source>
</evidence>
<keyword evidence="7 10" id="KW-0460">Magnesium</keyword>
<feature type="binding site" evidence="10">
    <location>
        <position position="232"/>
    </location>
    <ligand>
        <name>K(+)</name>
        <dbReference type="ChEBI" id="CHEBI:29103"/>
    </ligand>
</feature>
<dbReference type="Gene3D" id="3.30.1360.120">
    <property type="entry name" value="Probable tRNA modification gtpase trme, domain 1"/>
    <property type="match status" value="1"/>
</dbReference>
<evidence type="ECO:0000313" key="13">
    <source>
        <dbReference type="EMBL" id="CEO87523.1"/>
    </source>
</evidence>
<feature type="binding site" evidence="10">
    <location>
        <begin position="232"/>
        <end position="237"/>
    </location>
    <ligand>
        <name>GTP</name>
        <dbReference type="ChEBI" id="CHEBI:37565"/>
    </ligand>
</feature>
<comment type="cofactor">
    <cofactor evidence="10">
        <name>K(+)</name>
        <dbReference type="ChEBI" id="CHEBI:29103"/>
    </cofactor>
    <text evidence="10">Binds 1 potassium ion per subunit.</text>
</comment>
<dbReference type="InterPro" id="IPR005225">
    <property type="entry name" value="Small_GTP-bd"/>
</dbReference>
<comment type="subcellular location">
    <subcellularLocation>
        <location evidence="10">Cytoplasm</location>
    </subcellularLocation>
</comment>
<dbReference type="Pfam" id="PF01926">
    <property type="entry name" value="MMR_HSR1"/>
    <property type="match status" value="1"/>
</dbReference>
<dbReference type="InterPro" id="IPR006073">
    <property type="entry name" value="GTP-bd"/>
</dbReference>
<evidence type="ECO:0000256" key="4">
    <source>
        <dbReference type="ARBA" id="ARBA00022723"/>
    </source>
</evidence>
<feature type="binding site" evidence="10">
    <location>
        <position position="251"/>
    </location>
    <ligand>
        <name>K(+)</name>
        <dbReference type="ChEBI" id="CHEBI:29103"/>
    </ligand>
</feature>
<evidence type="ECO:0000256" key="2">
    <source>
        <dbReference type="ARBA" id="ARBA00022490"/>
    </source>
</evidence>
<dbReference type="InterPro" id="IPR018948">
    <property type="entry name" value="GTP-bd_TrmE_N"/>
</dbReference>
<dbReference type="Pfam" id="PF10396">
    <property type="entry name" value="TrmE_N"/>
    <property type="match status" value="1"/>
</dbReference>
<evidence type="ECO:0000256" key="5">
    <source>
        <dbReference type="ARBA" id="ARBA00022741"/>
    </source>
</evidence>
<keyword evidence="9 10" id="KW-0342">GTP-binding</keyword>
<dbReference type="InterPro" id="IPR027368">
    <property type="entry name" value="MnmE_dom2"/>
</dbReference>
<sequence>MREKDLIAALGTALGEAAISMIRLSGEGAVELVASIFKPRNKDLDLLKVASHTVTLGYICDDQGDIIDEVLVCVMRAPRTYTREDVVEIFCHGGILPVRSVMDLVLQKGARIAEPGEFTKCAFLNGRIDLAQAEAVLDLIRARSSKGAELACNQLTGKISAGIGKLREELKRVLAQIEAEIDFPEDVDPLPKEERLRRIAVLQERVDLLLKGATLGRIYREGLQTVLVGKPNVGKSTLLNMLLGEERALVTDIPGTTRDLIEEMLVLEGIPLRIVDTAGIRESMGLVESLGIERAKDALEQADLVLALFDVTTGITDDDLVVLHLLHGKKGVVLLNKADLPQKQIDPQTMMEHVGDQFPVIEISSKLGWGQKELADAILNVIGAGHIAGETVLLTRKRHQVALEKVKDRLVSAQIAINGNLPLEFIAVDIWDAWSALGEIIGETLPDEIISSIFSEFCVGK</sequence>
<dbReference type="EMBL" id="CDRZ01000013">
    <property type="protein sequence ID" value="CEO87523.1"/>
    <property type="molecule type" value="Genomic_DNA"/>
</dbReference>
<evidence type="ECO:0000256" key="3">
    <source>
        <dbReference type="ARBA" id="ARBA00022694"/>
    </source>
</evidence>
<protein>
    <recommendedName>
        <fullName evidence="10">tRNA modification GTPase MnmE</fullName>
        <ecNumber evidence="10">3.6.-.-</ecNumber>
    </recommendedName>
</protein>
<dbReference type="PROSITE" id="PS51709">
    <property type="entry name" value="G_TRME"/>
    <property type="match status" value="1"/>
</dbReference>
<comment type="subunit">
    <text evidence="10">Homodimer. Heterotetramer of two MnmE and two MnmG subunits.</text>
</comment>
<dbReference type="Gene3D" id="3.40.50.300">
    <property type="entry name" value="P-loop containing nucleotide triphosphate hydrolases"/>
    <property type="match status" value="1"/>
</dbReference>
<reference evidence="14" key="1">
    <citation type="submission" date="2015-01" db="EMBL/GenBank/DDBJ databases">
        <authorList>
            <person name="Manzoor Shahid"/>
            <person name="Zubair Saima"/>
        </authorList>
    </citation>
    <scope>NUCLEOTIDE SEQUENCE [LARGE SCALE GENOMIC DNA]</scope>
    <source>
        <strain evidence="14">Sp3</strain>
    </source>
</reference>
<dbReference type="GO" id="GO:0046872">
    <property type="term" value="F:metal ion binding"/>
    <property type="evidence" value="ECO:0007669"/>
    <property type="project" value="UniProtKB-KW"/>
</dbReference>
<dbReference type="PANTHER" id="PTHR42714:SF2">
    <property type="entry name" value="TRNA MODIFICATION GTPASE GTPBP3, MITOCHONDRIAL"/>
    <property type="match status" value="1"/>
</dbReference>
<dbReference type="EC" id="3.6.-.-" evidence="10"/>
<dbReference type="GO" id="GO:0030488">
    <property type="term" value="P:tRNA methylation"/>
    <property type="evidence" value="ECO:0007669"/>
    <property type="project" value="TreeGrafter"/>
</dbReference>
<feature type="binding site" evidence="10">
    <location>
        <position position="88"/>
    </location>
    <ligand>
        <name>(6S)-5-formyl-5,6,7,8-tetrahydrofolate</name>
        <dbReference type="ChEBI" id="CHEBI:57457"/>
    </ligand>
</feature>
<dbReference type="OrthoDB" id="9805918at2"/>
<dbReference type="FunFam" id="3.30.1360.120:FF:000003">
    <property type="entry name" value="tRNA modification GTPase MnmE"/>
    <property type="match status" value="1"/>
</dbReference>
<feature type="binding site" evidence="10">
    <location>
        <position position="461"/>
    </location>
    <ligand>
        <name>(6S)-5-formyl-5,6,7,8-tetrahydrofolate</name>
        <dbReference type="ChEBI" id="CHEBI:57457"/>
    </ligand>
</feature>
<evidence type="ECO:0000256" key="10">
    <source>
        <dbReference type="HAMAP-Rule" id="MF_00379"/>
    </source>
</evidence>
<dbReference type="NCBIfam" id="TIGR00450">
    <property type="entry name" value="mnmE_trmE_thdF"/>
    <property type="match status" value="1"/>
</dbReference>
<comment type="similarity">
    <text evidence="1 10 11">Belongs to the TRAFAC class TrmE-Era-EngA-EngB-Septin-like GTPase superfamily. TrmE GTPase family.</text>
</comment>
<feature type="binding site" evidence="10">
    <location>
        <begin position="336"/>
        <end position="339"/>
    </location>
    <ligand>
        <name>GTP</name>
        <dbReference type="ChEBI" id="CHEBI:37565"/>
    </ligand>
</feature>
<feature type="binding site" evidence="10">
    <location>
        <position position="127"/>
    </location>
    <ligand>
        <name>(6S)-5-formyl-5,6,7,8-tetrahydrofolate</name>
        <dbReference type="ChEBI" id="CHEBI:57457"/>
    </ligand>
</feature>
<dbReference type="GO" id="GO:0002098">
    <property type="term" value="P:tRNA wobble uridine modification"/>
    <property type="evidence" value="ECO:0007669"/>
    <property type="project" value="TreeGrafter"/>
</dbReference>
<gene>
    <name evidence="10 13" type="primary">mnmE</name>
    <name evidence="10" type="synonym">trmE</name>
    <name evidence="13" type="ORF">SSCH_110025</name>
</gene>
<dbReference type="Pfam" id="PF12631">
    <property type="entry name" value="MnmE_helical"/>
    <property type="match status" value="1"/>
</dbReference>
<accession>A0A0B7MH10</accession>
<feature type="domain" description="TrmE-type G" evidence="12">
    <location>
        <begin position="222"/>
        <end position="383"/>
    </location>
</feature>
<dbReference type="InterPro" id="IPR027266">
    <property type="entry name" value="TrmE/GcvT-like"/>
</dbReference>
<dbReference type="HAMAP" id="MF_00379">
    <property type="entry name" value="GTPase_MnmE"/>
    <property type="match status" value="1"/>
</dbReference>
<dbReference type="NCBIfam" id="TIGR00231">
    <property type="entry name" value="small_GTP"/>
    <property type="match status" value="1"/>
</dbReference>
<evidence type="ECO:0000313" key="14">
    <source>
        <dbReference type="Proteomes" id="UP000046155"/>
    </source>
</evidence>
<dbReference type="InterPro" id="IPR027417">
    <property type="entry name" value="P-loop_NTPase"/>
</dbReference>
<feature type="binding site" evidence="10">
    <location>
        <position position="253"/>
    </location>
    <ligand>
        <name>K(+)</name>
        <dbReference type="ChEBI" id="CHEBI:29103"/>
    </ligand>
</feature>
<keyword evidence="6 10" id="KW-0378">Hydrolase</keyword>
<feature type="binding site" evidence="10">
    <location>
        <position position="236"/>
    </location>
    <ligand>
        <name>Mg(2+)</name>
        <dbReference type="ChEBI" id="CHEBI:18420"/>
    </ligand>
</feature>
<dbReference type="FunFam" id="3.40.50.300:FF:001376">
    <property type="entry name" value="tRNA modification GTPase MnmE"/>
    <property type="match status" value="1"/>
</dbReference>
<feature type="binding site" evidence="10">
    <location>
        <position position="256"/>
    </location>
    <ligand>
        <name>K(+)</name>
        <dbReference type="ChEBI" id="CHEBI:29103"/>
    </ligand>
</feature>
<comment type="function">
    <text evidence="10">Exhibits a very high intrinsic GTPase hydrolysis rate. Involved in the addition of a carboxymethylaminomethyl (cmnm) group at the wobble position (U34) of certain tRNAs, forming tRNA-cmnm(5)s(2)U34.</text>
</comment>
<evidence type="ECO:0000256" key="6">
    <source>
        <dbReference type="ARBA" id="ARBA00022801"/>
    </source>
</evidence>
<evidence type="ECO:0000256" key="1">
    <source>
        <dbReference type="ARBA" id="ARBA00011043"/>
    </source>
</evidence>
<dbReference type="GO" id="GO:0005829">
    <property type="term" value="C:cytosol"/>
    <property type="evidence" value="ECO:0007669"/>
    <property type="project" value="TreeGrafter"/>
</dbReference>
<dbReference type="CDD" id="cd14858">
    <property type="entry name" value="TrmE_N"/>
    <property type="match status" value="1"/>
</dbReference>
<keyword evidence="3 10" id="KW-0819">tRNA processing</keyword>
<keyword evidence="8 10" id="KW-0630">Potassium</keyword>
<dbReference type="Gene3D" id="1.20.120.430">
    <property type="entry name" value="tRNA modification GTPase MnmE domain 2"/>
    <property type="match status" value="1"/>
</dbReference>
<feature type="binding site" evidence="10">
    <location>
        <position position="23"/>
    </location>
    <ligand>
        <name>(6S)-5-formyl-5,6,7,8-tetrahydrofolate</name>
        <dbReference type="ChEBI" id="CHEBI:57457"/>
    </ligand>
</feature>
<evidence type="ECO:0000259" key="12">
    <source>
        <dbReference type="PROSITE" id="PS51709"/>
    </source>
</evidence>
<keyword evidence="5 10" id="KW-0547">Nucleotide-binding</keyword>
<feature type="binding site" evidence="10">
    <location>
        <begin position="276"/>
        <end position="279"/>
    </location>
    <ligand>
        <name>GTP</name>
        <dbReference type="ChEBI" id="CHEBI:37565"/>
    </ligand>
</feature>
<evidence type="ECO:0000256" key="11">
    <source>
        <dbReference type="RuleBase" id="RU003313"/>
    </source>
</evidence>
<feature type="binding site" evidence="10">
    <location>
        <begin position="251"/>
        <end position="257"/>
    </location>
    <ligand>
        <name>GTP</name>
        <dbReference type="ChEBI" id="CHEBI:37565"/>
    </ligand>
</feature>
<dbReference type="Proteomes" id="UP000046155">
    <property type="component" value="Unassembled WGS sequence"/>
</dbReference>
<dbReference type="PANTHER" id="PTHR42714">
    <property type="entry name" value="TRNA MODIFICATION GTPASE GTPBP3"/>
    <property type="match status" value="1"/>
</dbReference>
<evidence type="ECO:0000256" key="7">
    <source>
        <dbReference type="ARBA" id="ARBA00022842"/>
    </source>
</evidence>
<organism evidence="13 14">
    <name type="scientific">Syntrophaceticus schinkii</name>
    <dbReference type="NCBI Taxonomy" id="499207"/>
    <lineage>
        <taxon>Bacteria</taxon>
        <taxon>Bacillati</taxon>
        <taxon>Bacillota</taxon>
        <taxon>Clostridia</taxon>
        <taxon>Thermoanaerobacterales</taxon>
        <taxon>Thermoanaerobacterales Family III. Incertae Sedis</taxon>
        <taxon>Syntrophaceticus</taxon>
    </lineage>
</organism>
<proteinExistence type="inferred from homology"/>
<keyword evidence="2 10" id="KW-0963">Cytoplasm</keyword>
<dbReference type="InterPro" id="IPR004520">
    <property type="entry name" value="GTPase_MnmE"/>
</dbReference>
<evidence type="ECO:0000256" key="8">
    <source>
        <dbReference type="ARBA" id="ARBA00022958"/>
    </source>
</evidence>
<dbReference type="GO" id="GO:0005525">
    <property type="term" value="F:GTP binding"/>
    <property type="evidence" value="ECO:0007669"/>
    <property type="project" value="UniProtKB-UniRule"/>
</dbReference>
<name>A0A0B7MH10_9FIRM</name>